<organism evidence="1 2">
    <name type="scientific">Microlunatus phosphovorus (strain ATCC 700054 / DSM 10555 / JCM 9379 / NBRC 101784 / NCIMB 13414 / VKM Ac-1990 / NM-1)</name>
    <dbReference type="NCBI Taxonomy" id="1032480"/>
    <lineage>
        <taxon>Bacteria</taxon>
        <taxon>Bacillati</taxon>
        <taxon>Actinomycetota</taxon>
        <taxon>Actinomycetes</taxon>
        <taxon>Propionibacteriales</taxon>
        <taxon>Propionibacteriaceae</taxon>
        <taxon>Microlunatus</taxon>
    </lineage>
</organism>
<dbReference type="STRING" id="1032480.MLP_51800"/>
<name>F5XHI6_MICPN</name>
<keyword evidence="2" id="KW-1185">Reference proteome</keyword>
<dbReference type="Proteomes" id="UP000007947">
    <property type="component" value="Chromosome"/>
</dbReference>
<reference evidence="1 2" key="1">
    <citation type="submission" date="2011-05" db="EMBL/GenBank/DDBJ databases">
        <title>Whole genome sequence of Microlunatus phosphovorus NM-1.</title>
        <authorList>
            <person name="Hosoyama A."/>
            <person name="Sasaki K."/>
            <person name="Harada T."/>
            <person name="Igarashi R."/>
            <person name="Kawakoshi A."/>
            <person name="Sasagawa M."/>
            <person name="Fukada J."/>
            <person name="Nakamura S."/>
            <person name="Katano Y."/>
            <person name="Hanada S."/>
            <person name="Kamagata Y."/>
            <person name="Nakamura N."/>
            <person name="Yamazaki S."/>
            <person name="Fujita N."/>
        </authorList>
    </citation>
    <scope>NUCLEOTIDE SEQUENCE [LARGE SCALE GENOMIC DNA]</scope>
    <source>
        <strain evidence="2">ATCC 700054 / DSM 10555 / JCM 9379 / NBRC 101784 / NCIMB 13414 / VKM Ac-1990 / NM-1</strain>
    </source>
</reference>
<dbReference type="InterPro" id="IPR021109">
    <property type="entry name" value="Peptidase_aspartic_dom_sf"/>
</dbReference>
<gene>
    <name evidence="1" type="ordered locus">MLP_51800</name>
</gene>
<dbReference type="AlphaFoldDB" id="F5XHI6"/>
<sequence length="130" mass="14536">MRLTFGPHGDWTCRALVDTGAPVTFFDRGVADALNVKIRPAGAELGRVTILGGTWQVQYEDVDLSVPNNDGLSWTARVAFVLDQRLQMPFQGVLGSRGFLDKFAVLFNQYYDYFIVDIPDVADELHRPES</sequence>
<proteinExistence type="predicted"/>
<dbReference type="EMBL" id="AP012204">
    <property type="protein sequence ID" value="BAK38194.1"/>
    <property type="molecule type" value="Genomic_DNA"/>
</dbReference>
<dbReference type="KEGG" id="mph:MLP_51800"/>
<evidence type="ECO:0000313" key="1">
    <source>
        <dbReference type="EMBL" id="BAK38194.1"/>
    </source>
</evidence>
<dbReference type="HOGENOM" id="CLU_1935626_0_0_11"/>
<evidence type="ECO:0008006" key="3">
    <source>
        <dbReference type="Google" id="ProtNLM"/>
    </source>
</evidence>
<protein>
    <recommendedName>
        <fullName evidence="3">Peptidase A2 domain-containing protein</fullName>
    </recommendedName>
</protein>
<dbReference type="Gene3D" id="2.40.70.10">
    <property type="entry name" value="Acid Proteases"/>
    <property type="match status" value="1"/>
</dbReference>
<dbReference type="SUPFAM" id="SSF50630">
    <property type="entry name" value="Acid proteases"/>
    <property type="match status" value="1"/>
</dbReference>
<evidence type="ECO:0000313" key="2">
    <source>
        <dbReference type="Proteomes" id="UP000007947"/>
    </source>
</evidence>
<accession>F5XHI6</accession>